<accession>A0A974XMR6</accession>
<feature type="coiled-coil region" evidence="1">
    <location>
        <begin position="449"/>
        <end position="488"/>
    </location>
</feature>
<dbReference type="Pfam" id="PF13476">
    <property type="entry name" value="AAA_23"/>
    <property type="match status" value="1"/>
</dbReference>
<dbReference type="RefSeq" id="WP_207325879.1">
    <property type="nucleotide sequence ID" value="NZ_CP071504.1"/>
</dbReference>
<dbReference type="PANTHER" id="PTHR32114:SF2">
    <property type="entry name" value="ABC TRANSPORTER ABCH.3"/>
    <property type="match status" value="1"/>
</dbReference>
<evidence type="ECO:0000313" key="4">
    <source>
        <dbReference type="EMBL" id="QSX31270.1"/>
    </source>
</evidence>
<organism evidence="4 5">
    <name type="scientific">Shewanella cyperi</name>
    <dbReference type="NCBI Taxonomy" id="2814292"/>
    <lineage>
        <taxon>Bacteria</taxon>
        <taxon>Pseudomonadati</taxon>
        <taxon>Pseudomonadota</taxon>
        <taxon>Gammaproteobacteria</taxon>
        <taxon>Alteromonadales</taxon>
        <taxon>Shewanellaceae</taxon>
        <taxon>Shewanella</taxon>
    </lineage>
</organism>
<evidence type="ECO:0000259" key="3">
    <source>
        <dbReference type="Pfam" id="PF13476"/>
    </source>
</evidence>
<proteinExistence type="predicted"/>
<feature type="domain" description="Rad50/SbcC-type AAA" evidence="3">
    <location>
        <begin position="6"/>
        <end position="210"/>
    </location>
</feature>
<dbReference type="AlphaFoldDB" id="A0A974XMR6"/>
<feature type="region of interest" description="Disordered" evidence="2">
    <location>
        <begin position="540"/>
        <end position="583"/>
    </location>
</feature>
<name>A0A974XMR6_9GAMM</name>
<dbReference type="InterPro" id="IPR027417">
    <property type="entry name" value="P-loop_NTPase"/>
</dbReference>
<keyword evidence="5" id="KW-1185">Reference proteome</keyword>
<gene>
    <name evidence="4" type="ORF">JYB88_06460</name>
</gene>
<dbReference type="PANTHER" id="PTHR32114">
    <property type="entry name" value="ABC TRANSPORTER ABCH.3"/>
    <property type="match status" value="1"/>
</dbReference>
<dbReference type="SUPFAM" id="SSF52540">
    <property type="entry name" value="P-loop containing nucleoside triphosphate hydrolases"/>
    <property type="match status" value="1"/>
</dbReference>
<dbReference type="InterPro" id="IPR038729">
    <property type="entry name" value="Rad50/SbcC_AAA"/>
</dbReference>
<dbReference type="KEGG" id="scyp:JYB88_06460"/>
<feature type="coiled-coil region" evidence="1">
    <location>
        <begin position="754"/>
        <end position="781"/>
    </location>
</feature>
<evidence type="ECO:0000256" key="1">
    <source>
        <dbReference type="SAM" id="Coils"/>
    </source>
</evidence>
<reference evidence="4 5" key="1">
    <citation type="submission" date="2021-03" db="EMBL/GenBank/DDBJ databases">
        <title>Novel species identification of genus Shewanella.</title>
        <authorList>
            <person name="Liu G."/>
            <person name="Zhang Q."/>
        </authorList>
    </citation>
    <scope>NUCLEOTIDE SEQUENCE [LARGE SCALE GENOMIC DNA]</scope>
    <source>
        <strain evidence="4 5">FJAT-53726</strain>
    </source>
</reference>
<dbReference type="EMBL" id="CP071504">
    <property type="protein sequence ID" value="QSX31270.1"/>
    <property type="molecule type" value="Genomic_DNA"/>
</dbReference>
<evidence type="ECO:0000256" key="2">
    <source>
        <dbReference type="SAM" id="MobiDB-lite"/>
    </source>
</evidence>
<protein>
    <submittedName>
        <fullName evidence="4">SMC family ATPase</fullName>
    </submittedName>
</protein>
<dbReference type="GO" id="GO:0016887">
    <property type="term" value="F:ATP hydrolysis activity"/>
    <property type="evidence" value="ECO:0007669"/>
    <property type="project" value="InterPro"/>
</dbReference>
<evidence type="ECO:0000313" key="5">
    <source>
        <dbReference type="Proteomes" id="UP000663281"/>
    </source>
</evidence>
<feature type="coiled-coil region" evidence="1">
    <location>
        <begin position="694"/>
        <end position="728"/>
    </location>
</feature>
<sequence>MRPLTLELCAFGPFADKQTIDFSVLGSNPLFLINGPTGAGKTSILDAICFALYGKTTGNEREASQMRCDTADDGLLTEVSFEFELGDRRYLVRRIPEQLRAKSRGDGSTVQKAEAELCRIHTDGRREVLVASKVSDATTLIEELTGLDVDQFRQVMVLPQGKFRELLLADSKEREKIFSQLFQTHVYRRIEEHLKQQALDIKGQKRDLDSRRSGILQTVGLESQNELDAAIVALTPELAQAKLVRDNTAAAMAEAARVLDQAQALTQEFAQLSRLGQQLTAIEAGGEQLTAKETQLTLARHAEKLMPLKRQLLQRQQENQEAAQQQQSALEARALAEQALARANEAASRLPELDAQKQTLLAEKQQLQDWQPRMAALEDIEGQLAQAGSQLESARGQQQQGLQDLARLEASRQAMLESLSPLEAKASLQVELTEQLARQEVILERVRQLNVLTDQQQTLQRQLGALEKQGLEAKAAKEQTENQRKTLELAWHTGQAAMLANELKQGNPCPVCGSCSHPSPAQTEVQLPSQQELESARLLEQQAQQQYQDTRSNYSHTKSRLKELEQQSRQLSEQLGDAATQGLAAHEQHLQSLRLALAAANSASESLHKLRGDIAKAEQAWHTQRQATEQLARQAEEANQRFIQLTENRKATLAAMPKALAELEHPRALSARLEAIDALLISIATEQQGLLLARDQASNELARAKGAVQDTAQQYQRAISRLAEADAEFSRALQSSGFADTAALEGAWRSEAQQQVLEQEIQDWHRQRHSLREQLAAQQHKLQERQAPDLDALTAQKSAVDARFQQSDEQWLRLNGRMQELGNAARQLQQEADSARALDAQYALVGTLADVANGNSQSKLSLQRFVLSVLLDDVLREASQRLQLMSKGRYRLLRKEDRAKGNKASGLELEVEDAYSGKVRAVATLSGGESFMAALSLALGLSDVVQAYAGGIKLDTLFIDEGFGSLDQESLEMAIRTLMDLQASGRMIGVISHVSEMKEQLQTRIDVLKSAAGSEIRLHLP</sequence>
<dbReference type="Gene3D" id="3.40.50.300">
    <property type="entry name" value="P-loop containing nucleotide triphosphate hydrolases"/>
    <property type="match status" value="2"/>
</dbReference>
<dbReference type="Proteomes" id="UP000663281">
    <property type="component" value="Chromosome"/>
</dbReference>
<dbReference type="Pfam" id="PF13558">
    <property type="entry name" value="SbcC_Walker_B"/>
    <property type="match status" value="1"/>
</dbReference>
<dbReference type="GO" id="GO:0006302">
    <property type="term" value="P:double-strand break repair"/>
    <property type="evidence" value="ECO:0007669"/>
    <property type="project" value="InterPro"/>
</dbReference>
<keyword evidence="1" id="KW-0175">Coiled coil</keyword>